<feature type="domain" description="AAA+ ATPase" evidence="1">
    <location>
        <begin position="422"/>
        <end position="554"/>
    </location>
</feature>
<name>A0A1M7XYN0_9BACT</name>
<reference evidence="2 3" key="1">
    <citation type="submission" date="2016-12" db="EMBL/GenBank/DDBJ databases">
        <authorList>
            <person name="Song W.-J."/>
            <person name="Kurnit D.M."/>
        </authorList>
    </citation>
    <scope>NUCLEOTIDE SEQUENCE [LARGE SCALE GENOMIC DNA]</scope>
    <source>
        <strain evidence="2 3">DSM 18488</strain>
    </source>
</reference>
<dbReference type="AlphaFoldDB" id="A0A1M7XYN0"/>
<dbReference type="PANTHER" id="PTHR46411:SF3">
    <property type="entry name" value="AAA+ ATPASE DOMAIN-CONTAINING PROTEIN"/>
    <property type="match status" value="1"/>
</dbReference>
<dbReference type="CDD" id="cd19481">
    <property type="entry name" value="RecA-like_protease"/>
    <property type="match status" value="1"/>
</dbReference>
<protein>
    <submittedName>
        <fullName evidence="2">ATPase family associated with various cellular activities (AAA)</fullName>
    </submittedName>
</protein>
<evidence type="ECO:0000313" key="3">
    <source>
        <dbReference type="Proteomes" id="UP000184603"/>
    </source>
</evidence>
<dbReference type="Pfam" id="PF22977">
    <property type="entry name" value="WHD"/>
    <property type="match status" value="1"/>
</dbReference>
<proteinExistence type="predicted"/>
<dbReference type="EMBL" id="FRFE01000002">
    <property type="protein sequence ID" value="SHO44176.1"/>
    <property type="molecule type" value="Genomic_DNA"/>
</dbReference>
<dbReference type="RefSeq" id="WP_073612036.1">
    <property type="nucleotide sequence ID" value="NZ_FRFE01000002.1"/>
</dbReference>
<accession>A0A1M7XYN0</accession>
<evidence type="ECO:0000259" key="1">
    <source>
        <dbReference type="SMART" id="SM00382"/>
    </source>
</evidence>
<organism evidence="2 3">
    <name type="scientific">Desulfopila aestuarii DSM 18488</name>
    <dbReference type="NCBI Taxonomy" id="1121416"/>
    <lineage>
        <taxon>Bacteria</taxon>
        <taxon>Pseudomonadati</taxon>
        <taxon>Thermodesulfobacteriota</taxon>
        <taxon>Desulfobulbia</taxon>
        <taxon>Desulfobulbales</taxon>
        <taxon>Desulfocapsaceae</taxon>
        <taxon>Desulfopila</taxon>
    </lineage>
</organism>
<dbReference type="InterPro" id="IPR003593">
    <property type="entry name" value="AAA+_ATPase"/>
</dbReference>
<dbReference type="SMART" id="SM00382">
    <property type="entry name" value="AAA"/>
    <property type="match status" value="1"/>
</dbReference>
<dbReference type="SUPFAM" id="SSF52540">
    <property type="entry name" value="P-loop containing nucleoside triphosphate hydrolases"/>
    <property type="match status" value="1"/>
</dbReference>
<dbReference type="InterPro" id="IPR027417">
    <property type="entry name" value="P-loop_NTPase"/>
</dbReference>
<keyword evidence="3" id="KW-1185">Reference proteome</keyword>
<dbReference type="Pfam" id="PF00004">
    <property type="entry name" value="AAA"/>
    <property type="match status" value="1"/>
</dbReference>
<dbReference type="Proteomes" id="UP000184603">
    <property type="component" value="Unassembled WGS sequence"/>
</dbReference>
<dbReference type="PANTHER" id="PTHR46411">
    <property type="entry name" value="FAMILY ATPASE, PUTATIVE-RELATED"/>
    <property type="match status" value="1"/>
</dbReference>
<gene>
    <name evidence="2" type="ORF">SAMN02745220_00684</name>
</gene>
<dbReference type="Gene3D" id="3.40.50.300">
    <property type="entry name" value="P-loop containing nucleotide triphosphate hydrolases"/>
    <property type="match status" value="1"/>
</dbReference>
<dbReference type="GO" id="GO:0005524">
    <property type="term" value="F:ATP binding"/>
    <property type="evidence" value="ECO:0007669"/>
    <property type="project" value="InterPro"/>
</dbReference>
<evidence type="ECO:0000313" key="2">
    <source>
        <dbReference type="EMBL" id="SHO44176.1"/>
    </source>
</evidence>
<dbReference type="OrthoDB" id="9802352at2"/>
<dbReference type="InterPro" id="IPR003959">
    <property type="entry name" value="ATPase_AAA_core"/>
</dbReference>
<dbReference type="InterPro" id="IPR054472">
    <property type="entry name" value="WHD"/>
</dbReference>
<dbReference type="GO" id="GO:0016887">
    <property type="term" value="F:ATP hydrolysis activity"/>
    <property type="evidence" value="ECO:0007669"/>
    <property type="project" value="InterPro"/>
</dbReference>
<sequence length="637" mass="70898">MNVSANIDHWLDANQRALSGELAWLQGLLEKAIVNSGDASSAIPDTTSAVLDCVADQFGLSSFERAILLLCAGTELQSCFRDLCGKLHGNDRLDYPSFSLALSVLPDSHWSALLPDAPLRYWHLIEVRSPDTLVMSRLHLDEHILHFLLGADSIDKRFDGLVHSLEPADPLPPSQQLQAEHLAGLWRESRKPPVVLIKGNDRVAGRQVAAHSCSMLGVRPQLLWAQDIPAASDARTLFARLLTREYLLSRAVPVIDAVDNFHAQIAVFAEELECPVILMGDGPMPLMRSCAIVEVKKPTAEEQLNFWRRGLVGLDGSVHAELPSLAVQFNLSLQDIETIIDTLQAEAKWGIPLNTGLWQQCRRYCRGSIGHLAQRLIPHAKWEDVVLPKGQKTVLRDISRQVRHRATVYDTWGFAGKSERGLGISALFTGESGTGKTMAAEVLAADLGLDLYRIDLSAVVSKYIGETEKNLERLFQAAESSGAILLFDEADALFGKRSEVKDSHDRYANIELAYLLQRMESYRGLSILTSNMKSALDTAFLRRIRFVVQFPFPDVDERSQIWHKIFPDILPRGELQIEQLARLHLAGGNIRNIAMNAAFLAAEKNEPLSMADLAHAVRMEYVKLEKPINEAELGRWQ</sequence>
<dbReference type="STRING" id="1121416.SAMN02745220_00684"/>